<evidence type="ECO:0000313" key="3">
    <source>
        <dbReference type="Proteomes" id="UP000503308"/>
    </source>
</evidence>
<accession>A0A858T0E6</accession>
<dbReference type="Proteomes" id="UP000503308">
    <property type="component" value="Chromosome"/>
</dbReference>
<evidence type="ECO:0000313" key="2">
    <source>
        <dbReference type="EMBL" id="QJF52666.1"/>
    </source>
</evidence>
<evidence type="ECO:0000256" key="1">
    <source>
        <dbReference type="SAM" id="Phobius"/>
    </source>
</evidence>
<dbReference type="KEGG" id="rpon:G3256_16555"/>
<keyword evidence="1" id="KW-1133">Transmembrane helix</keyword>
<keyword evidence="3" id="KW-1185">Reference proteome</keyword>
<dbReference type="EMBL" id="CP048788">
    <property type="protein sequence ID" value="QJF52666.1"/>
    <property type="molecule type" value="Genomic_DNA"/>
</dbReference>
<feature type="transmembrane region" description="Helical" evidence="1">
    <location>
        <begin position="40"/>
        <end position="58"/>
    </location>
</feature>
<protein>
    <submittedName>
        <fullName evidence="2">Uncharacterized protein</fullName>
    </submittedName>
</protein>
<feature type="transmembrane region" description="Helical" evidence="1">
    <location>
        <begin position="12"/>
        <end position="34"/>
    </location>
</feature>
<sequence>MSKYGPSRRDLRYRAGFAIAGLSMTAGALAYRGWPTGPGGWEAIGIALVFFGGTLIWAMRKLIRQDYPDET</sequence>
<name>A0A858T0E6_9RHOB</name>
<dbReference type="AlphaFoldDB" id="A0A858T0E6"/>
<proteinExistence type="predicted"/>
<gene>
    <name evidence="2" type="ORF">G3256_16555</name>
</gene>
<dbReference type="RefSeq" id="WP_169641886.1">
    <property type="nucleotide sequence ID" value="NZ_CP048788.1"/>
</dbReference>
<keyword evidence="1" id="KW-0472">Membrane</keyword>
<organism evidence="2 3">
    <name type="scientific">Roseobacter ponti</name>
    <dbReference type="NCBI Taxonomy" id="1891787"/>
    <lineage>
        <taxon>Bacteria</taxon>
        <taxon>Pseudomonadati</taxon>
        <taxon>Pseudomonadota</taxon>
        <taxon>Alphaproteobacteria</taxon>
        <taxon>Rhodobacterales</taxon>
        <taxon>Roseobacteraceae</taxon>
        <taxon>Roseobacter</taxon>
    </lineage>
</organism>
<reference evidence="2 3" key="1">
    <citation type="submission" date="2020-02" db="EMBL/GenBank/DDBJ databases">
        <title>Genome sequence of Roseobacter ponti.</title>
        <authorList>
            <person name="Hollensteiner J."/>
            <person name="Schneider D."/>
            <person name="Poehlein A."/>
            <person name="Daniel R."/>
        </authorList>
    </citation>
    <scope>NUCLEOTIDE SEQUENCE [LARGE SCALE GENOMIC DNA]</scope>
    <source>
        <strain evidence="2 3">DSM 106830</strain>
    </source>
</reference>
<keyword evidence="1" id="KW-0812">Transmembrane</keyword>